<feature type="compositionally biased region" description="Basic and acidic residues" evidence="7">
    <location>
        <begin position="465"/>
        <end position="475"/>
    </location>
</feature>
<dbReference type="PRINTS" id="PR01036">
    <property type="entry name" value="TCRTETB"/>
</dbReference>
<feature type="transmembrane region" description="Helical" evidence="8">
    <location>
        <begin position="227"/>
        <end position="250"/>
    </location>
</feature>
<evidence type="ECO:0000313" key="11">
    <source>
        <dbReference type="Proteomes" id="UP000886842"/>
    </source>
</evidence>
<evidence type="ECO:0000256" key="7">
    <source>
        <dbReference type="SAM" id="MobiDB-lite"/>
    </source>
</evidence>
<protein>
    <submittedName>
        <fullName evidence="10">MFS transporter</fullName>
    </submittedName>
</protein>
<sequence>MFRNALSRSRSTGVTLAAVAVVQFAVSLDLSVMNVGLPQIGGGLGFAAGASLTWVIHAYALAFGGLLMLGGRTADLLGRRRTLLIGVAVFAVASFLGGLAAEPWHLIAARALQGVGAAAAAPAALSILTTTFPGGPERARAFGVWAGVNAAGGALGVLVGGVLTEYAGWRWVMFVNVPMAVIAVALVARIAPDRPRRRGRPDVLGALLVTAGAALLVLGIVRTEGVGWASAQTVVVLGLAVALLAAFVAVERRTSHDPLVRVELFRGRALTGANLYNLLLGAAMASSFYLLSLHLQRVQDHSPAVTGVMFLPFALGVILGSAVSVRLRRRWSARIVLVIGAVLSTLGFVWFTGIDAQGSFVGDILGPSLLTSIGFGLALAPVVSTATEGVAARDAGAASGLLNSSRQIGAALGLATVGTAAQARIGTIPTEASVAAGYAFGFGLCAVLLGGCLMIALVLLPRHRPEPDRSTDPARDTVPLATVKENP</sequence>
<feature type="transmembrane region" description="Helical" evidence="8">
    <location>
        <begin position="169"/>
        <end position="191"/>
    </location>
</feature>
<feature type="transmembrane region" description="Helical" evidence="8">
    <location>
        <begin position="107"/>
        <end position="130"/>
    </location>
</feature>
<feature type="domain" description="Major facilitator superfamily (MFS) profile" evidence="9">
    <location>
        <begin position="15"/>
        <end position="464"/>
    </location>
</feature>
<accession>A0A9D1GXC7</accession>
<dbReference type="GO" id="GO:0005886">
    <property type="term" value="C:plasma membrane"/>
    <property type="evidence" value="ECO:0007669"/>
    <property type="project" value="UniProtKB-SubCell"/>
</dbReference>
<evidence type="ECO:0000256" key="5">
    <source>
        <dbReference type="ARBA" id="ARBA00022989"/>
    </source>
</evidence>
<dbReference type="InterPro" id="IPR005829">
    <property type="entry name" value="Sugar_transporter_CS"/>
</dbReference>
<keyword evidence="2" id="KW-0813">Transport</keyword>
<proteinExistence type="predicted"/>
<feature type="transmembrane region" description="Helical" evidence="8">
    <location>
        <begin position="364"/>
        <end position="387"/>
    </location>
</feature>
<evidence type="ECO:0000256" key="2">
    <source>
        <dbReference type="ARBA" id="ARBA00022448"/>
    </source>
</evidence>
<dbReference type="PROSITE" id="PS50850">
    <property type="entry name" value="MFS"/>
    <property type="match status" value="1"/>
</dbReference>
<feature type="transmembrane region" description="Helical" evidence="8">
    <location>
        <begin position="437"/>
        <end position="460"/>
    </location>
</feature>
<evidence type="ECO:0000256" key="8">
    <source>
        <dbReference type="SAM" id="Phobius"/>
    </source>
</evidence>
<keyword evidence="6 8" id="KW-0472">Membrane</keyword>
<name>A0A9D1GXC7_9ACTN</name>
<dbReference type="AlphaFoldDB" id="A0A9D1GXC7"/>
<dbReference type="InterPro" id="IPR020846">
    <property type="entry name" value="MFS_dom"/>
</dbReference>
<dbReference type="EMBL" id="DVLP01000209">
    <property type="protein sequence ID" value="HIT75294.1"/>
    <property type="molecule type" value="Genomic_DNA"/>
</dbReference>
<reference evidence="10" key="2">
    <citation type="journal article" date="2021" name="PeerJ">
        <title>Extensive microbial diversity within the chicken gut microbiome revealed by metagenomics and culture.</title>
        <authorList>
            <person name="Gilroy R."/>
            <person name="Ravi A."/>
            <person name="Getino M."/>
            <person name="Pursley I."/>
            <person name="Horton D.L."/>
            <person name="Alikhan N.F."/>
            <person name="Baker D."/>
            <person name="Gharbi K."/>
            <person name="Hall N."/>
            <person name="Watson M."/>
            <person name="Adriaenssens E.M."/>
            <person name="Foster-Nyarko E."/>
            <person name="Jarju S."/>
            <person name="Secka A."/>
            <person name="Antonio M."/>
            <person name="Oren A."/>
            <person name="Chaudhuri R.R."/>
            <person name="La Ragione R."/>
            <person name="Hildebrand F."/>
            <person name="Pallen M.J."/>
        </authorList>
    </citation>
    <scope>NUCLEOTIDE SEQUENCE</scope>
    <source>
        <strain evidence="10">ChiGjej1B1-24693</strain>
    </source>
</reference>
<reference evidence="10" key="1">
    <citation type="submission" date="2020-10" db="EMBL/GenBank/DDBJ databases">
        <authorList>
            <person name="Gilroy R."/>
        </authorList>
    </citation>
    <scope>NUCLEOTIDE SEQUENCE</scope>
    <source>
        <strain evidence="10">ChiGjej1B1-24693</strain>
    </source>
</reference>
<gene>
    <name evidence="10" type="ORF">IAA98_06900</name>
</gene>
<dbReference type="Pfam" id="PF07690">
    <property type="entry name" value="MFS_1"/>
    <property type="match status" value="1"/>
</dbReference>
<dbReference type="PANTHER" id="PTHR42718:SF46">
    <property type="entry name" value="BLR6921 PROTEIN"/>
    <property type="match status" value="1"/>
</dbReference>
<dbReference type="PANTHER" id="PTHR42718">
    <property type="entry name" value="MAJOR FACILITATOR SUPERFAMILY MULTIDRUG TRANSPORTER MFSC"/>
    <property type="match status" value="1"/>
</dbReference>
<dbReference type="SUPFAM" id="SSF103473">
    <property type="entry name" value="MFS general substrate transporter"/>
    <property type="match status" value="1"/>
</dbReference>
<dbReference type="InterPro" id="IPR036259">
    <property type="entry name" value="MFS_trans_sf"/>
</dbReference>
<feature type="transmembrane region" description="Helical" evidence="8">
    <location>
        <begin position="82"/>
        <end position="101"/>
    </location>
</feature>
<feature type="transmembrane region" description="Helical" evidence="8">
    <location>
        <begin position="335"/>
        <end position="352"/>
    </location>
</feature>
<dbReference type="Gene3D" id="1.20.1720.10">
    <property type="entry name" value="Multidrug resistance protein D"/>
    <property type="match status" value="1"/>
</dbReference>
<organism evidence="10 11">
    <name type="scientific">Candidatus Avipropionibacterium avicola</name>
    <dbReference type="NCBI Taxonomy" id="2840701"/>
    <lineage>
        <taxon>Bacteria</taxon>
        <taxon>Bacillati</taxon>
        <taxon>Actinomycetota</taxon>
        <taxon>Actinomycetes</taxon>
        <taxon>Propionibacteriales</taxon>
        <taxon>Propionibacteriaceae</taxon>
        <taxon>Propionibacteriaceae incertae sedis</taxon>
        <taxon>Candidatus Avipropionibacterium</taxon>
    </lineage>
</organism>
<feature type="transmembrane region" description="Helical" evidence="8">
    <location>
        <begin position="408"/>
        <end position="425"/>
    </location>
</feature>
<dbReference type="Proteomes" id="UP000886842">
    <property type="component" value="Unassembled WGS sequence"/>
</dbReference>
<evidence type="ECO:0000313" key="10">
    <source>
        <dbReference type="EMBL" id="HIT75294.1"/>
    </source>
</evidence>
<evidence type="ECO:0000259" key="9">
    <source>
        <dbReference type="PROSITE" id="PS50850"/>
    </source>
</evidence>
<evidence type="ECO:0000256" key="4">
    <source>
        <dbReference type="ARBA" id="ARBA00022692"/>
    </source>
</evidence>
<dbReference type="InterPro" id="IPR011701">
    <property type="entry name" value="MFS"/>
</dbReference>
<dbReference type="GO" id="GO:0022857">
    <property type="term" value="F:transmembrane transporter activity"/>
    <property type="evidence" value="ECO:0007669"/>
    <property type="project" value="InterPro"/>
</dbReference>
<comment type="subcellular location">
    <subcellularLocation>
        <location evidence="1">Cell membrane</location>
        <topology evidence="1">Multi-pass membrane protein</topology>
    </subcellularLocation>
</comment>
<feature type="transmembrane region" description="Helical" evidence="8">
    <location>
        <begin position="304"/>
        <end position="323"/>
    </location>
</feature>
<dbReference type="PROSITE" id="PS00216">
    <property type="entry name" value="SUGAR_TRANSPORT_1"/>
    <property type="match status" value="1"/>
</dbReference>
<feature type="region of interest" description="Disordered" evidence="7">
    <location>
        <begin position="465"/>
        <end position="487"/>
    </location>
</feature>
<feature type="transmembrane region" description="Helical" evidence="8">
    <location>
        <begin position="142"/>
        <end position="163"/>
    </location>
</feature>
<keyword evidence="4 8" id="KW-0812">Transmembrane</keyword>
<keyword evidence="3" id="KW-1003">Cell membrane</keyword>
<feature type="transmembrane region" description="Helical" evidence="8">
    <location>
        <begin position="271"/>
        <end position="292"/>
    </location>
</feature>
<evidence type="ECO:0000256" key="6">
    <source>
        <dbReference type="ARBA" id="ARBA00023136"/>
    </source>
</evidence>
<feature type="transmembrane region" description="Helical" evidence="8">
    <location>
        <begin position="43"/>
        <end position="70"/>
    </location>
</feature>
<keyword evidence="5 8" id="KW-1133">Transmembrane helix</keyword>
<evidence type="ECO:0000256" key="3">
    <source>
        <dbReference type="ARBA" id="ARBA00022475"/>
    </source>
</evidence>
<feature type="transmembrane region" description="Helical" evidence="8">
    <location>
        <begin position="203"/>
        <end position="221"/>
    </location>
</feature>
<evidence type="ECO:0000256" key="1">
    <source>
        <dbReference type="ARBA" id="ARBA00004651"/>
    </source>
</evidence>
<dbReference type="Gene3D" id="1.20.1250.20">
    <property type="entry name" value="MFS general substrate transporter like domains"/>
    <property type="match status" value="1"/>
</dbReference>
<dbReference type="CDD" id="cd17321">
    <property type="entry name" value="MFS_MMR_MDR_like"/>
    <property type="match status" value="1"/>
</dbReference>
<comment type="caution">
    <text evidence="10">The sequence shown here is derived from an EMBL/GenBank/DDBJ whole genome shotgun (WGS) entry which is preliminary data.</text>
</comment>